<dbReference type="InterPro" id="IPR029479">
    <property type="entry name" value="Nitroreductase"/>
</dbReference>
<dbReference type="EMBL" id="ADOG01000009">
    <property type="protein sequence ID" value="EFM92475.1"/>
    <property type="molecule type" value="Genomic_DNA"/>
</dbReference>
<evidence type="ECO:0000313" key="9">
    <source>
        <dbReference type="EMBL" id="EFM92475.1"/>
    </source>
</evidence>
<dbReference type="InterPro" id="IPR050627">
    <property type="entry name" value="Nitroreductase/BluB"/>
</dbReference>
<comment type="cofactor">
    <cofactor evidence="1">
        <name>FMN</name>
        <dbReference type="ChEBI" id="CHEBI:58210"/>
    </cofactor>
</comment>
<dbReference type="GO" id="GO:0046857">
    <property type="term" value="F:oxidoreductase activity, acting on other nitrogenous compounds as donors, with NAD or NADP as acceptor"/>
    <property type="evidence" value="ECO:0007669"/>
    <property type="project" value="TreeGrafter"/>
</dbReference>
<evidence type="ECO:0000256" key="4">
    <source>
        <dbReference type="ARBA" id="ARBA00022643"/>
    </source>
</evidence>
<organism evidence="9 10">
    <name type="scientific">Actinobacillus pleuropneumoniae serovar 6 str. Femo</name>
    <dbReference type="NCBI Taxonomy" id="754256"/>
    <lineage>
        <taxon>Bacteria</taxon>
        <taxon>Pseudomonadati</taxon>
        <taxon>Pseudomonadota</taxon>
        <taxon>Gammaproteobacteria</taxon>
        <taxon>Pasteurellales</taxon>
        <taxon>Pasteurellaceae</taxon>
        <taxon>Actinobacillus</taxon>
    </lineage>
</organism>
<protein>
    <submittedName>
        <fullName evidence="9">NAD(P)H nitroreductase</fullName>
    </submittedName>
</protein>
<comment type="similarity">
    <text evidence="2">Belongs to the nitroreductase family.</text>
</comment>
<keyword evidence="5" id="KW-0521">NADP</keyword>
<keyword evidence="3" id="KW-0285">Flavoprotein</keyword>
<name>A0A828PKM4_ACTPL</name>
<evidence type="ECO:0000256" key="6">
    <source>
        <dbReference type="ARBA" id="ARBA00023002"/>
    </source>
</evidence>
<comment type="caution">
    <text evidence="9">The sequence shown here is derived from an EMBL/GenBank/DDBJ whole genome shotgun (WGS) entry which is preliminary data.</text>
</comment>
<dbReference type="PANTHER" id="PTHR23026:SF125">
    <property type="entry name" value="OXYGEN-INSENSITIVE NAD(P)H NITROREDUCTASE"/>
    <property type="match status" value="1"/>
</dbReference>
<dbReference type="PANTHER" id="PTHR23026">
    <property type="entry name" value="NADPH NITROREDUCTASE"/>
    <property type="match status" value="1"/>
</dbReference>
<proteinExistence type="inferred from homology"/>
<dbReference type="GO" id="GO:0046256">
    <property type="term" value="P:2,4,6-trinitrotoluene catabolic process"/>
    <property type="evidence" value="ECO:0007669"/>
    <property type="project" value="TreeGrafter"/>
</dbReference>
<accession>A0A828PKM4</accession>
<dbReference type="InterPro" id="IPR033878">
    <property type="entry name" value="NfsB-like"/>
</dbReference>
<dbReference type="InterPro" id="IPR000415">
    <property type="entry name" value="Nitroreductase-like"/>
</dbReference>
<keyword evidence="7" id="KW-0520">NAD</keyword>
<dbReference type="Gene3D" id="3.40.109.10">
    <property type="entry name" value="NADH Oxidase"/>
    <property type="match status" value="1"/>
</dbReference>
<sequence length="237" mass="27221">MRKAYYRSAYLQYDEETMSHIAKQDVLDAFSFRAACRSYDPAKKISREDMEYILELGRLSPSSVGSEPWKFIVLQNEAIREKIAPVSWGIKHPMHEMSHLVVILAKKNARYDSDFFRQGLSKRGLTPEQMEATIARYKSFQTDDIKVLESERSLFDWCSKQTYIALGNMMTGAAMIGIDSCPIEGFNYDAVNKILAKEGLFDANEYGVSCMVTFGYRAKPITKKYRKPAEEVINWVE</sequence>
<evidence type="ECO:0000256" key="2">
    <source>
        <dbReference type="ARBA" id="ARBA00007118"/>
    </source>
</evidence>
<dbReference type="Proteomes" id="UP000005341">
    <property type="component" value="Unassembled WGS sequence"/>
</dbReference>
<dbReference type="AlphaFoldDB" id="A0A828PKM4"/>
<evidence type="ECO:0000256" key="3">
    <source>
        <dbReference type="ARBA" id="ARBA00022630"/>
    </source>
</evidence>
<evidence type="ECO:0000313" key="10">
    <source>
        <dbReference type="Proteomes" id="UP000005341"/>
    </source>
</evidence>
<reference evidence="9 10" key="1">
    <citation type="journal article" date="2010" name="J. Bacteriol.">
        <title>Comparative genomic characterization of Actinobacillus pleuropneumoniae.</title>
        <authorList>
            <person name="Xu Z."/>
            <person name="Chen X."/>
            <person name="Li L."/>
            <person name="Li T."/>
            <person name="Wang S."/>
            <person name="Chen H."/>
            <person name="Zhou R."/>
        </authorList>
    </citation>
    <scope>NUCLEOTIDE SEQUENCE [LARGE SCALE GENOMIC DNA]</scope>
    <source>
        <strain evidence="9 10">Femo</strain>
    </source>
</reference>
<evidence type="ECO:0000256" key="5">
    <source>
        <dbReference type="ARBA" id="ARBA00022857"/>
    </source>
</evidence>
<feature type="domain" description="Nitroreductase" evidence="8">
    <location>
        <begin position="33"/>
        <end position="216"/>
    </location>
</feature>
<keyword evidence="6" id="KW-0560">Oxidoreductase</keyword>
<dbReference type="Pfam" id="PF00881">
    <property type="entry name" value="Nitroreductase"/>
    <property type="match status" value="1"/>
</dbReference>
<dbReference type="CDD" id="cd02149">
    <property type="entry name" value="NfsB-like"/>
    <property type="match status" value="1"/>
</dbReference>
<gene>
    <name evidence="9" type="ORF">appser6_6790</name>
</gene>
<dbReference type="SUPFAM" id="SSF55469">
    <property type="entry name" value="FMN-dependent nitroreductase-like"/>
    <property type="match status" value="1"/>
</dbReference>
<evidence type="ECO:0000256" key="7">
    <source>
        <dbReference type="ARBA" id="ARBA00023027"/>
    </source>
</evidence>
<evidence type="ECO:0000259" key="8">
    <source>
        <dbReference type="Pfam" id="PF00881"/>
    </source>
</evidence>
<evidence type="ECO:0000256" key="1">
    <source>
        <dbReference type="ARBA" id="ARBA00001917"/>
    </source>
</evidence>
<keyword evidence="4" id="KW-0288">FMN</keyword>
<dbReference type="GO" id="GO:0005829">
    <property type="term" value="C:cytosol"/>
    <property type="evidence" value="ECO:0007669"/>
    <property type="project" value="TreeGrafter"/>
</dbReference>